<feature type="domain" description="HD" evidence="3">
    <location>
        <begin position="105"/>
        <end position="186"/>
    </location>
</feature>
<dbReference type="Pfam" id="PF01966">
    <property type="entry name" value="HD"/>
    <property type="match status" value="1"/>
</dbReference>
<proteinExistence type="predicted"/>
<reference evidence="4" key="1">
    <citation type="submission" date="2020-05" db="EMBL/GenBank/DDBJ databases">
        <authorList>
            <person name="Chiriac C."/>
            <person name="Salcher M."/>
            <person name="Ghai R."/>
            <person name="Kavagutti S V."/>
        </authorList>
    </citation>
    <scope>NUCLEOTIDE SEQUENCE</scope>
</reference>
<dbReference type="InterPro" id="IPR050124">
    <property type="entry name" value="tRNA_CCA-adding_enzyme"/>
</dbReference>
<feature type="region of interest" description="Disordered" evidence="2">
    <location>
        <begin position="1"/>
        <end position="37"/>
    </location>
</feature>
<keyword evidence="1" id="KW-0547">Nucleotide-binding</keyword>
<dbReference type="EMBL" id="CAEZSR010000025">
    <property type="protein sequence ID" value="CAB4549913.1"/>
    <property type="molecule type" value="Genomic_DNA"/>
</dbReference>
<name>A0A6J6CIF5_9ZZZZ</name>
<dbReference type="Gene3D" id="1.10.3090.10">
    <property type="entry name" value="cca-adding enzyme, domain 2"/>
    <property type="match status" value="1"/>
</dbReference>
<dbReference type="PANTHER" id="PTHR47545:SF1">
    <property type="entry name" value="MULTIFUNCTIONAL CCA PROTEIN"/>
    <property type="match status" value="1"/>
</dbReference>
<dbReference type="SUPFAM" id="SSF81891">
    <property type="entry name" value="Poly A polymerase C-terminal region-like"/>
    <property type="match status" value="1"/>
</dbReference>
<protein>
    <submittedName>
        <fullName evidence="4">Unannotated protein</fullName>
    </submittedName>
</protein>
<accession>A0A6J6CIF5</accession>
<organism evidence="4">
    <name type="scientific">freshwater metagenome</name>
    <dbReference type="NCBI Taxonomy" id="449393"/>
    <lineage>
        <taxon>unclassified sequences</taxon>
        <taxon>metagenomes</taxon>
        <taxon>ecological metagenomes</taxon>
    </lineage>
</organism>
<evidence type="ECO:0000259" key="3">
    <source>
        <dbReference type="Pfam" id="PF01966"/>
    </source>
</evidence>
<evidence type="ECO:0000256" key="2">
    <source>
        <dbReference type="SAM" id="MobiDB-lite"/>
    </source>
</evidence>
<evidence type="ECO:0000256" key="1">
    <source>
        <dbReference type="ARBA" id="ARBA00022741"/>
    </source>
</evidence>
<dbReference type="InterPro" id="IPR006675">
    <property type="entry name" value="HDIG_dom"/>
</dbReference>
<dbReference type="GO" id="GO:0000166">
    <property type="term" value="F:nucleotide binding"/>
    <property type="evidence" value="ECO:0007669"/>
    <property type="project" value="UniProtKB-KW"/>
</dbReference>
<gene>
    <name evidence="4" type="ORF">UFOPK1493_00971</name>
</gene>
<evidence type="ECO:0000313" key="4">
    <source>
        <dbReference type="EMBL" id="CAB4549913.1"/>
    </source>
</evidence>
<dbReference type="AlphaFoldDB" id="A0A6J6CIF5"/>
<sequence>MTWHPDRPTPVGVPRPPVDSADMSSSPAPAPSAAAAPEQLAARDRLSEILTADDPTESLWVAHEDGFFTRYVPEIAALAMEQDPVHRHKDVLTHTFMVTANTSPRLVVRLAALFHDVGKSRTRRYVKGKVTFHHHEAVGARMTRERLPVLGYEPAMAADVARLVELSGRFHGYQHGWEDSAVRRYARDAGPLLGDLNELVRCDCTTRHPEKVRGLQRRMDELEGRIRQLAIDEARRAERPELDGDEIMTLLGIGPGRTIGEARAMLLEHARAHGAPTREEAVELLQAWWAARGGA</sequence>
<dbReference type="InterPro" id="IPR003607">
    <property type="entry name" value="HD/PDEase_dom"/>
</dbReference>
<dbReference type="CDD" id="cd00077">
    <property type="entry name" value="HDc"/>
    <property type="match status" value="1"/>
</dbReference>
<dbReference type="NCBIfam" id="TIGR00277">
    <property type="entry name" value="HDIG"/>
    <property type="match status" value="1"/>
</dbReference>
<dbReference type="PANTHER" id="PTHR47545">
    <property type="entry name" value="MULTIFUNCTIONAL CCA PROTEIN"/>
    <property type="match status" value="1"/>
</dbReference>
<dbReference type="InterPro" id="IPR006674">
    <property type="entry name" value="HD_domain"/>
</dbReference>
<feature type="compositionally biased region" description="Low complexity" evidence="2">
    <location>
        <begin position="18"/>
        <end position="37"/>
    </location>
</feature>